<accession>A0A3P6SAC3</accession>
<evidence type="ECO:0000256" key="5">
    <source>
        <dbReference type="SAM" id="Phobius"/>
    </source>
</evidence>
<feature type="domain" description="Cation/H+ exchanger transmembrane" evidence="6">
    <location>
        <begin position="8"/>
        <end position="106"/>
    </location>
</feature>
<protein>
    <recommendedName>
        <fullName evidence="6">Cation/H+ exchanger transmembrane domain-containing protein</fullName>
    </recommendedName>
</protein>
<dbReference type="AlphaFoldDB" id="A0A3P6SAC3"/>
<keyword evidence="4 5" id="KW-0472">Membrane</keyword>
<dbReference type="InterPro" id="IPR006153">
    <property type="entry name" value="Cation/H_exchanger_TM"/>
</dbReference>
<evidence type="ECO:0000256" key="3">
    <source>
        <dbReference type="ARBA" id="ARBA00022989"/>
    </source>
</evidence>
<feature type="transmembrane region" description="Helical" evidence="5">
    <location>
        <begin position="6"/>
        <end position="22"/>
    </location>
</feature>
<evidence type="ECO:0000313" key="7">
    <source>
        <dbReference type="EMBL" id="VDK64670.1"/>
    </source>
</evidence>
<proteinExistence type="predicted"/>
<sequence length="137" mass="15023">MNVFASPFIGAVGAKIVAWIISKLKENKKRQAFILVSVYGIFMLCEKCSGSPALGIVVFGIMLNSYREDFAPETTEMALELWAAMGYWANNVIFIFAGFCVGTGMFTEIDGDGNYLEISYEDLSIFVEGMLLAPTSS</sequence>
<feature type="transmembrane region" description="Helical" evidence="5">
    <location>
        <begin position="81"/>
        <end position="101"/>
    </location>
</feature>
<organism evidence="7 8">
    <name type="scientific">Cylicostephanus goldi</name>
    <name type="common">Nematode worm</name>
    <dbReference type="NCBI Taxonomy" id="71465"/>
    <lineage>
        <taxon>Eukaryota</taxon>
        <taxon>Metazoa</taxon>
        <taxon>Ecdysozoa</taxon>
        <taxon>Nematoda</taxon>
        <taxon>Chromadorea</taxon>
        <taxon>Rhabditida</taxon>
        <taxon>Rhabditina</taxon>
        <taxon>Rhabditomorpha</taxon>
        <taxon>Strongyloidea</taxon>
        <taxon>Strongylidae</taxon>
        <taxon>Cylicostephanus</taxon>
    </lineage>
</organism>
<comment type="subcellular location">
    <subcellularLocation>
        <location evidence="1">Membrane</location>
        <topology evidence="1">Multi-pass membrane protein</topology>
    </subcellularLocation>
</comment>
<evidence type="ECO:0000259" key="6">
    <source>
        <dbReference type="Pfam" id="PF00999"/>
    </source>
</evidence>
<evidence type="ECO:0000256" key="1">
    <source>
        <dbReference type="ARBA" id="ARBA00004141"/>
    </source>
</evidence>
<dbReference type="GO" id="GO:0016020">
    <property type="term" value="C:membrane"/>
    <property type="evidence" value="ECO:0007669"/>
    <property type="project" value="UniProtKB-SubCell"/>
</dbReference>
<dbReference type="Pfam" id="PF00999">
    <property type="entry name" value="Na_H_Exchanger"/>
    <property type="match status" value="1"/>
</dbReference>
<dbReference type="GO" id="GO:0015297">
    <property type="term" value="F:antiporter activity"/>
    <property type="evidence" value="ECO:0007669"/>
    <property type="project" value="InterPro"/>
</dbReference>
<dbReference type="GO" id="GO:1902600">
    <property type="term" value="P:proton transmembrane transport"/>
    <property type="evidence" value="ECO:0007669"/>
    <property type="project" value="InterPro"/>
</dbReference>
<name>A0A3P6SAC3_CYLGO</name>
<dbReference type="Proteomes" id="UP000271889">
    <property type="component" value="Unassembled WGS sequence"/>
</dbReference>
<evidence type="ECO:0000313" key="8">
    <source>
        <dbReference type="Proteomes" id="UP000271889"/>
    </source>
</evidence>
<feature type="transmembrane region" description="Helical" evidence="5">
    <location>
        <begin position="34"/>
        <end position="61"/>
    </location>
</feature>
<keyword evidence="3 5" id="KW-1133">Transmembrane helix</keyword>
<keyword evidence="8" id="KW-1185">Reference proteome</keyword>
<gene>
    <name evidence="7" type="ORF">CGOC_LOCUS5903</name>
</gene>
<keyword evidence="2 5" id="KW-0812">Transmembrane</keyword>
<dbReference type="OrthoDB" id="441412at2759"/>
<reference evidence="7 8" key="1">
    <citation type="submission" date="2018-11" db="EMBL/GenBank/DDBJ databases">
        <authorList>
            <consortium name="Pathogen Informatics"/>
        </authorList>
    </citation>
    <scope>NUCLEOTIDE SEQUENCE [LARGE SCALE GENOMIC DNA]</scope>
</reference>
<dbReference type="EMBL" id="UYRV01018427">
    <property type="protein sequence ID" value="VDK64670.1"/>
    <property type="molecule type" value="Genomic_DNA"/>
</dbReference>
<evidence type="ECO:0000256" key="2">
    <source>
        <dbReference type="ARBA" id="ARBA00022692"/>
    </source>
</evidence>
<evidence type="ECO:0000256" key="4">
    <source>
        <dbReference type="ARBA" id="ARBA00023136"/>
    </source>
</evidence>